<name>A0AAD5JZR8_9FUNG</name>
<evidence type="ECO:0000256" key="4">
    <source>
        <dbReference type="ARBA" id="ARBA00022438"/>
    </source>
</evidence>
<organism evidence="13 14">
    <name type="scientific">Phascolomyces articulosus</name>
    <dbReference type="NCBI Taxonomy" id="60185"/>
    <lineage>
        <taxon>Eukaryota</taxon>
        <taxon>Fungi</taxon>
        <taxon>Fungi incertae sedis</taxon>
        <taxon>Mucoromycota</taxon>
        <taxon>Mucoromycotina</taxon>
        <taxon>Mucoromycetes</taxon>
        <taxon>Mucorales</taxon>
        <taxon>Lichtheimiaceae</taxon>
        <taxon>Phascolomyces</taxon>
    </lineage>
</organism>
<comment type="cofactor">
    <cofactor evidence="1">
        <name>Zn(2+)</name>
        <dbReference type="ChEBI" id="CHEBI:29105"/>
    </cofactor>
</comment>
<feature type="chain" id="PRO_5041779011" description="Peptide hydrolase" evidence="10">
    <location>
        <begin position="22"/>
        <end position="516"/>
    </location>
</feature>
<dbReference type="GO" id="GO:0046872">
    <property type="term" value="F:metal ion binding"/>
    <property type="evidence" value="ECO:0007669"/>
    <property type="project" value="UniProtKB-KW"/>
</dbReference>
<dbReference type="InterPro" id="IPR041756">
    <property type="entry name" value="M28_SGAP-like"/>
</dbReference>
<dbReference type="Pfam" id="PF04389">
    <property type="entry name" value="Peptidase_M28"/>
    <property type="match status" value="1"/>
</dbReference>
<keyword evidence="7 10" id="KW-0732">Signal</keyword>
<keyword evidence="6 10" id="KW-0479">Metal-binding</keyword>
<keyword evidence="5 10" id="KW-0645">Protease</keyword>
<dbReference type="Pfam" id="PF02225">
    <property type="entry name" value="PA"/>
    <property type="match status" value="1"/>
</dbReference>
<comment type="similarity">
    <text evidence="2">Belongs to the peptidase M28 family. M28B subfamily.</text>
</comment>
<dbReference type="SUPFAM" id="SSF53187">
    <property type="entry name" value="Zn-dependent exopeptidases"/>
    <property type="match status" value="1"/>
</dbReference>
<evidence type="ECO:0000259" key="12">
    <source>
        <dbReference type="Pfam" id="PF04389"/>
    </source>
</evidence>
<dbReference type="InterPro" id="IPR045175">
    <property type="entry name" value="M28_fam"/>
</dbReference>
<evidence type="ECO:0000256" key="8">
    <source>
        <dbReference type="ARBA" id="ARBA00022801"/>
    </source>
</evidence>
<reference evidence="13" key="2">
    <citation type="submission" date="2023-02" db="EMBL/GenBank/DDBJ databases">
        <authorList>
            <consortium name="DOE Joint Genome Institute"/>
            <person name="Mondo S.J."/>
            <person name="Chang Y."/>
            <person name="Wang Y."/>
            <person name="Ahrendt S."/>
            <person name="Andreopoulos W."/>
            <person name="Barry K."/>
            <person name="Beard J."/>
            <person name="Benny G.L."/>
            <person name="Blankenship S."/>
            <person name="Bonito G."/>
            <person name="Cuomo C."/>
            <person name="Desiro A."/>
            <person name="Gervers K.A."/>
            <person name="Hundley H."/>
            <person name="Kuo A."/>
            <person name="LaButti K."/>
            <person name="Lang B.F."/>
            <person name="Lipzen A."/>
            <person name="O'Donnell K."/>
            <person name="Pangilinan J."/>
            <person name="Reynolds N."/>
            <person name="Sandor L."/>
            <person name="Smith M.W."/>
            <person name="Tsang A."/>
            <person name="Grigoriev I.V."/>
            <person name="Stajich J.E."/>
            <person name="Spatafora J.W."/>
        </authorList>
    </citation>
    <scope>NUCLEOTIDE SEQUENCE</scope>
    <source>
        <strain evidence="13">RSA 2281</strain>
    </source>
</reference>
<evidence type="ECO:0000256" key="7">
    <source>
        <dbReference type="ARBA" id="ARBA00022729"/>
    </source>
</evidence>
<dbReference type="InterPro" id="IPR007484">
    <property type="entry name" value="Peptidase_M28"/>
</dbReference>
<keyword evidence="9 10" id="KW-0862">Zinc</keyword>
<evidence type="ECO:0000259" key="11">
    <source>
        <dbReference type="Pfam" id="PF02225"/>
    </source>
</evidence>
<evidence type="ECO:0000313" key="13">
    <source>
        <dbReference type="EMBL" id="KAI9247194.1"/>
    </source>
</evidence>
<dbReference type="InterPro" id="IPR046450">
    <property type="entry name" value="PA_dom_sf"/>
</dbReference>
<evidence type="ECO:0000256" key="9">
    <source>
        <dbReference type="ARBA" id="ARBA00022833"/>
    </source>
</evidence>
<feature type="domain" description="PA" evidence="11">
    <location>
        <begin position="145"/>
        <end position="229"/>
    </location>
</feature>
<dbReference type="GO" id="GO:0006508">
    <property type="term" value="P:proteolysis"/>
    <property type="evidence" value="ECO:0007669"/>
    <property type="project" value="UniProtKB-KW"/>
</dbReference>
<reference evidence="13" key="1">
    <citation type="journal article" date="2022" name="IScience">
        <title>Evolution of zygomycete secretomes and the origins of terrestrial fungal ecologies.</title>
        <authorList>
            <person name="Chang Y."/>
            <person name="Wang Y."/>
            <person name="Mondo S."/>
            <person name="Ahrendt S."/>
            <person name="Andreopoulos W."/>
            <person name="Barry K."/>
            <person name="Beard J."/>
            <person name="Benny G.L."/>
            <person name="Blankenship S."/>
            <person name="Bonito G."/>
            <person name="Cuomo C."/>
            <person name="Desiro A."/>
            <person name="Gervers K.A."/>
            <person name="Hundley H."/>
            <person name="Kuo A."/>
            <person name="LaButti K."/>
            <person name="Lang B.F."/>
            <person name="Lipzen A."/>
            <person name="O'Donnell K."/>
            <person name="Pangilinan J."/>
            <person name="Reynolds N."/>
            <person name="Sandor L."/>
            <person name="Smith M.E."/>
            <person name="Tsang A."/>
            <person name="Grigoriev I.V."/>
            <person name="Stajich J.E."/>
            <person name="Spatafora J.W."/>
        </authorList>
    </citation>
    <scope>NUCLEOTIDE SEQUENCE</scope>
    <source>
        <strain evidence="13">RSA 2281</strain>
    </source>
</reference>
<sequence length="516" mass="55627">MRSLLTITAAATLLLGTLTEALPTTATLESQIPFISDTVSTSSSSLSDQLQERLTIDGLLRHSHKLQEIANDNGGTRVFSSGGHNATLSYIAESSIRNGYKTWLEPMLLNYTEKVKQEVSIVNPFEQEIHVGLMTFTESTPLEGVTAELAFVPGEGCEVSDYPNLHQKIALVKRGACAFGQKAYAAGEAGASALLVYNNEKGSLSGTLGQDFPSGAPTGGISDQDGAKLIGLLEQGPVELNVAIVEKREERLTHNVIAETQGGDKSNMIVIGGHSDSVVAGPGINDNGSGTATLLELSYLFRDVEPKNAVRFCWWTAEEYGLLGAKHHVSHLSEQERQNIALYLNFDMVASPNAINGIYDGDGSDSKLAGPPGSAAIETLFQDFFTDKEEPYDPSEFDGRSDYGPFIAVGIPSGGLFTGAEQAMTEDQAKRYGREAGVPYDKCYHQACDTIDNLDHDAFLLNARGVAHALATFSQSTELVDRQRESFRTSLKDNDAPYIDIEAIWPSGADKHDHTI</sequence>
<evidence type="ECO:0000256" key="1">
    <source>
        <dbReference type="ARBA" id="ARBA00001947"/>
    </source>
</evidence>
<evidence type="ECO:0000256" key="2">
    <source>
        <dbReference type="ARBA" id="ARBA00005634"/>
    </source>
</evidence>
<keyword evidence="14" id="KW-1185">Reference proteome</keyword>
<comment type="caution">
    <text evidence="13">The sequence shown here is derived from an EMBL/GenBank/DDBJ whole genome shotgun (WGS) entry which is preliminary data.</text>
</comment>
<gene>
    <name evidence="13" type="ORF">BDA99DRAFT_565273</name>
</gene>
<evidence type="ECO:0000256" key="6">
    <source>
        <dbReference type="ARBA" id="ARBA00022723"/>
    </source>
</evidence>
<dbReference type="SUPFAM" id="SSF52025">
    <property type="entry name" value="PA domain"/>
    <property type="match status" value="1"/>
</dbReference>
<dbReference type="EMBL" id="JAIXMP010000043">
    <property type="protein sequence ID" value="KAI9247194.1"/>
    <property type="molecule type" value="Genomic_DNA"/>
</dbReference>
<evidence type="ECO:0000256" key="5">
    <source>
        <dbReference type="ARBA" id="ARBA00022670"/>
    </source>
</evidence>
<evidence type="ECO:0000256" key="3">
    <source>
        <dbReference type="ARBA" id="ARBA00005957"/>
    </source>
</evidence>
<dbReference type="EC" id="3.4.-.-" evidence="10"/>
<dbReference type="Gene3D" id="3.40.630.10">
    <property type="entry name" value="Zn peptidases"/>
    <property type="match status" value="1"/>
</dbReference>
<evidence type="ECO:0000256" key="10">
    <source>
        <dbReference type="RuleBase" id="RU361240"/>
    </source>
</evidence>
<dbReference type="AlphaFoldDB" id="A0AAD5JZR8"/>
<dbReference type="Proteomes" id="UP001209540">
    <property type="component" value="Unassembled WGS sequence"/>
</dbReference>
<feature type="domain" description="Peptidase M28" evidence="12">
    <location>
        <begin position="255"/>
        <end position="468"/>
    </location>
</feature>
<dbReference type="PANTHER" id="PTHR12147">
    <property type="entry name" value="METALLOPEPTIDASE M28 FAMILY MEMBER"/>
    <property type="match status" value="1"/>
</dbReference>
<comment type="similarity">
    <text evidence="3">Belongs to the peptidase M28 family. M28A subfamily.</text>
</comment>
<dbReference type="InterPro" id="IPR003137">
    <property type="entry name" value="PA_domain"/>
</dbReference>
<feature type="signal peptide" evidence="10">
    <location>
        <begin position="1"/>
        <end position="21"/>
    </location>
</feature>
<dbReference type="Gene3D" id="3.50.30.30">
    <property type="match status" value="1"/>
</dbReference>
<keyword evidence="8 10" id="KW-0378">Hydrolase</keyword>
<dbReference type="PANTHER" id="PTHR12147:SF26">
    <property type="entry name" value="PEPTIDASE M28 DOMAIN-CONTAINING PROTEIN"/>
    <property type="match status" value="1"/>
</dbReference>
<accession>A0AAD5JZR8</accession>
<keyword evidence="4 13" id="KW-0031">Aminopeptidase</keyword>
<dbReference type="CDD" id="cd03876">
    <property type="entry name" value="M28_SGAP_like"/>
    <property type="match status" value="1"/>
</dbReference>
<proteinExistence type="inferred from homology"/>
<protein>
    <recommendedName>
        <fullName evidence="10">Peptide hydrolase</fullName>
        <ecNumber evidence="10">3.4.-.-</ecNumber>
    </recommendedName>
</protein>
<dbReference type="GO" id="GO:0004177">
    <property type="term" value="F:aminopeptidase activity"/>
    <property type="evidence" value="ECO:0007669"/>
    <property type="project" value="UniProtKB-KW"/>
</dbReference>
<evidence type="ECO:0000313" key="14">
    <source>
        <dbReference type="Proteomes" id="UP001209540"/>
    </source>
</evidence>
<dbReference type="GO" id="GO:0008235">
    <property type="term" value="F:metalloexopeptidase activity"/>
    <property type="evidence" value="ECO:0007669"/>
    <property type="project" value="InterPro"/>
</dbReference>